<feature type="non-terminal residue" evidence="2">
    <location>
        <position position="100"/>
    </location>
</feature>
<comment type="caution">
    <text evidence="2">The sequence shown here is derived from an EMBL/GenBank/DDBJ whole genome shotgun (WGS) entry which is preliminary data.</text>
</comment>
<evidence type="ECO:0000313" key="2">
    <source>
        <dbReference type="EMBL" id="EPS58592.1"/>
    </source>
</evidence>
<dbReference type="GO" id="GO:0007131">
    <property type="term" value="P:reciprocal meiotic recombination"/>
    <property type="evidence" value="ECO:0007669"/>
    <property type="project" value="TreeGrafter"/>
</dbReference>
<sequence length="100" mass="11680">QMAYDSEHLRVDCVQWIGAFPSDAIRYELPNRCLLPLTNEADKQRANGLLNRCYIQREVPQWRSEIQFLLETGTKFEIEALSACSLTFLSERYLPSNIQR</sequence>
<dbReference type="InterPro" id="IPR002815">
    <property type="entry name" value="Spo11/TopoVI_A"/>
</dbReference>
<feature type="non-terminal residue" evidence="2">
    <location>
        <position position="1"/>
    </location>
</feature>
<dbReference type="GO" id="GO:0003677">
    <property type="term" value="F:DNA binding"/>
    <property type="evidence" value="ECO:0007669"/>
    <property type="project" value="InterPro"/>
</dbReference>
<dbReference type="PANTHER" id="PTHR10848:SF3">
    <property type="entry name" value="MEIOTIC RECOMBINATION PROTEIN SPO11-1"/>
    <property type="match status" value="1"/>
</dbReference>
<name>S8DGT0_9LAMI</name>
<evidence type="ECO:0000313" key="3">
    <source>
        <dbReference type="Proteomes" id="UP000015453"/>
    </source>
</evidence>
<reference evidence="2 3" key="1">
    <citation type="journal article" date="2013" name="BMC Genomics">
        <title>The miniature genome of a carnivorous plant Genlisea aurea contains a low number of genes and short non-coding sequences.</title>
        <authorList>
            <person name="Leushkin E.V."/>
            <person name="Sutormin R.A."/>
            <person name="Nabieva E.R."/>
            <person name="Penin A.A."/>
            <person name="Kondrashov A.S."/>
            <person name="Logacheva M.D."/>
        </authorList>
    </citation>
    <scope>NUCLEOTIDE SEQUENCE [LARGE SCALE GENOMIC DNA]</scope>
</reference>
<dbReference type="Gene3D" id="3.40.1360.10">
    <property type="match status" value="1"/>
</dbReference>
<dbReference type="PANTHER" id="PTHR10848">
    <property type="entry name" value="MEIOTIC RECOMBINATION PROTEIN SPO11"/>
    <property type="match status" value="1"/>
</dbReference>
<dbReference type="Pfam" id="PF21180">
    <property type="entry name" value="TOP6A-Spo11_Toprim"/>
    <property type="match status" value="1"/>
</dbReference>
<proteinExistence type="predicted"/>
<dbReference type="EMBL" id="AUSU01009066">
    <property type="protein sequence ID" value="EPS58592.1"/>
    <property type="molecule type" value="Genomic_DNA"/>
</dbReference>
<accession>S8DGT0</accession>
<dbReference type="AlphaFoldDB" id="S8DGT0"/>
<dbReference type="SUPFAM" id="SSF56726">
    <property type="entry name" value="DNA topoisomerase IV, alpha subunit"/>
    <property type="match status" value="1"/>
</dbReference>
<organism evidence="2 3">
    <name type="scientific">Genlisea aurea</name>
    <dbReference type="NCBI Taxonomy" id="192259"/>
    <lineage>
        <taxon>Eukaryota</taxon>
        <taxon>Viridiplantae</taxon>
        <taxon>Streptophyta</taxon>
        <taxon>Embryophyta</taxon>
        <taxon>Tracheophyta</taxon>
        <taxon>Spermatophyta</taxon>
        <taxon>Magnoliopsida</taxon>
        <taxon>eudicotyledons</taxon>
        <taxon>Gunneridae</taxon>
        <taxon>Pentapetalae</taxon>
        <taxon>asterids</taxon>
        <taxon>lamiids</taxon>
        <taxon>Lamiales</taxon>
        <taxon>Lentibulariaceae</taxon>
        <taxon>Genlisea</taxon>
    </lineage>
</organism>
<dbReference type="GO" id="GO:0042138">
    <property type="term" value="P:meiotic DNA double-strand break formation"/>
    <property type="evidence" value="ECO:0007669"/>
    <property type="project" value="TreeGrafter"/>
</dbReference>
<dbReference type="GO" id="GO:0000706">
    <property type="term" value="P:meiotic DNA double-strand break processing"/>
    <property type="evidence" value="ECO:0007669"/>
    <property type="project" value="TreeGrafter"/>
</dbReference>
<keyword evidence="3" id="KW-1185">Reference proteome</keyword>
<dbReference type="Proteomes" id="UP000015453">
    <property type="component" value="Unassembled WGS sequence"/>
</dbReference>
<dbReference type="GO" id="GO:0000228">
    <property type="term" value="C:nuclear chromosome"/>
    <property type="evidence" value="ECO:0007669"/>
    <property type="project" value="TreeGrafter"/>
</dbReference>
<dbReference type="GO" id="GO:0003918">
    <property type="term" value="F:DNA topoisomerase type II (double strand cut, ATP-hydrolyzing) activity"/>
    <property type="evidence" value="ECO:0007669"/>
    <property type="project" value="InterPro"/>
</dbReference>
<dbReference type="InterPro" id="IPR036078">
    <property type="entry name" value="Spo11/TopoVI_A_sf"/>
</dbReference>
<feature type="domain" description="Topoisomerase 6 subunit A/Spo11 TOPRIM" evidence="1">
    <location>
        <begin position="1"/>
        <end position="98"/>
    </location>
</feature>
<gene>
    <name evidence="2" type="ORF">M569_16221</name>
</gene>
<evidence type="ECO:0000259" key="1">
    <source>
        <dbReference type="Pfam" id="PF21180"/>
    </source>
</evidence>
<protein>
    <recommendedName>
        <fullName evidence="1">Topoisomerase 6 subunit A/Spo11 TOPRIM domain-containing protein</fullName>
    </recommendedName>
</protein>
<dbReference type="InterPro" id="IPR034136">
    <property type="entry name" value="TOPRIM_Topo6A/Spo11"/>
</dbReference>
<dbReference type="OrthoDB" id="5377392at2759"/>